<name>A0AAD9IEV1_PROWI</name>
<keyword evidence="3 5" id="KW-0493">Microtubule</keyword>
<evidence type="ECO:0000256" key="3">
    <source>
        <dbReference type="ARBA" id="ARBA00022701"/>
    </source>
</evidence>
<dbReference type="GO" id="GO:0000278">
    <property type="term" value="P:mitotic cell cycle"/>
    <property type="evidence" value="ECO:0007669"/>
    <property type="project" value="TreeGrafter"/>
</dbReference>
<evidence type="ECO:0000313" key="9">
    <source>
        <dbReference type="Proteomes" id="UP001255856"/>
    </source>
</evidence>
<sequence length="856" mass="92909">MFGEAQTPVPKKLAQDYAPKYVDAIRVAPAYVLSPGAALPPVGDLFAASPAAPSLPVSDPVPDPGWAKDRRFLTGFFLVEEAADQTAAKQPSSVNLEIYPTEIQESLLVDGLLSGFTGLSGEYVAAFLSEDAETGHRQLKFRVVAQGQIEPALQELTQRMLPICEYVAVIQRYTETRDCPRWGLVAQGLAGALRGLLQDWHVMVAQLEHQLHAGKLTLQALWYYVQPPSEAMHAVAALCARLSAQRLRGAALLDRLHEATVATQGNERVNALLCRLLRAAAAPYFLMLRRWVGAGQVADPCGEFLVQEDAGVKQGSLTPEGQSAFWQDRWTLRRVGGGGGAGGADAHASASPPDAIECPAFLAAHARCILDTGKYLNLIRLCNRPLPAADEGPLEFDERGRYAEALRRARAAPPRAAMRLLREDERSVRSLEALRRYFLTAQGDLIAQLLDGAGDGGFGRPASAVPLAQLQSALAGAVAATSAAADPAARELRAALDTRSILNLLVAVTQSMAAAPGPGAGASPRKSALRAVTPGPIPAGDRAAAARQRTAREAFMLCYSVSWPLSIVAPEGCLAQYQMVFRHLFELKWVERELNRVWRLHQQTRALANTQSRLLLRRGGGGVMMAGSTSDRGSSSARRAARPASGAALARSCALCQLSTHFFRQYLLYITFEVLEPLWRAFQGHLAAVDGFDEALEQHRSFLRRVLKGCLLSRKVVLLRSLLALKDIALQFVKVSDKILGSLAEAGEKEAEDAFALQGRRGADGRGTDVSFRRERAERAARRRAALDATLSQPAFASAVNTLYKRCVEKVGEFRAHLADAHRAAMCDRADTREDVESLLNLQQRLDYNGFFPDIK</sequence>
<keyword evidence="9" id="KW-1185">Reference proteome</keyword>
<dbReference type="GO" id="GO:0031122">
    <property type="term" value="P:cytoplasmic microtubule organization"/>
    <property type="evidence" value="ECO:0007669"/>
    <property type="project" value="TreeGrafter"/>
</dbReference>
<organism evidence="8 9">
    <name type="scientific">Prototheca wickerhamii</name>
    <dbReference type="NCBI Taxonomy" id="3111"/>
    <lineage>
        <taxon>Eukaryota</taxon>
        <taxon>Viridiplantae</taxon>
        <taxon>Chlorophyta</taxon>
        <taxon>core chlorophytes</taxon>
        <taxon>Trebouxiophyceae</taxon>
        <taxon>Chlorellales</taxon>
        <taxon>Chlorellaceae</taxon>
        <taxon>Prototheca</taxon>
    </lineage>
</organism>
<dbReference type="InterPro" id="IPR040457">
    <property type="entry name" value="GCP_C"/>
</dbReference>
<dbReference type="Pfam" id="PF04130">
    <property type="entry name" value="GCP_C_terminal"/>
    <property type="match status" value="1"/>
</dbReference>
<dbReference type="Pfam" id="PF17681">
    <property type="entry name" value="GCP_N_terminal"/>
    <property type="match status" value="1"/>
</dbReference>
<keyword evidence="2 5" id="KW-0963">Cytoplasm</keyword>
<evidence type="ECO:0000256" key="4">
    <source>
        <dbReference type="ARBA" id="ARBA00023212"/>
    </source>
</evidence>
<feature type="domain" description="Gamma tubulin complex component C-terminal" evidence="6">
    <location>
        <begin position="430"/>
        <end position="852"/>
    </location>
</feature>
<comment type="caution">
    <text evidence="8">The sequence shown here is derived from an EMBL/GenBank/DDBJ whole genome shotgun (WGS) entry which is preliminary data.</text>
</comment>
<evidence type="ECO:0000256" key="1">
    <source>
        <dbReference type="ARBA" id="ARBA00010337"/>
    </source>
</evidence>
<evidence type="ECO:0000259" key="6">
    <source>
        <dbReference type="Pfam" id="PF04130"/>
    </source>
</evidence>
<reference evidence="8" key="1">
    <citation type="submission" date="2021-01" db="EMBL/GenBank/DDBJ databases">
        <authorList>
            <person name="Eckstrom K.M.E."/>
        </authorList>
    </citation>
    <scope>NUCLEOTIDE SEQUENCE</scope>
    <source>
        <strain evidence="8">UVCC 0001</strain>
    </source>
</reference>
<keyword evidence="4 5" id="KW-0206">Cytoskeleton</keyword>
<dbReference type="GO" id="GO:0005874">
    <property type="term" value="C:microtubule"/>
    <property type="evidence" value="ECO:0007669"/>
    <property type="project" value="UniProtKB-KW"/>
</dbReference>
<dbReference type="GO" id="GO:0051225">
    <property type="term" value="P:spindle assembly"/>
    <property type="evidence" value="ECO:0007669"/>
    <property type="project" value="TreeGrafter"/>
</dbReference>
<comment type="function">
    <text evidence="5">Component of the gamma-tubulin ring complex (gTuRC) which mediates microtubule nucleation.</text>
</comment>
<dbReference type="Gene3D" id="1.20.120.1900">
    <property type="entry name" value="Gamma-tubulin complex, C-terminal domain"/>
    <property type="match status" value="1"/>
</dbReference>
<comment type="subcellular location">
    <subcellularLocation>
        <location evidence="5">Cytoplasm</location>
        <location evidence="5">Cytoskeleton</location>
        <location evidence="5">Microtubule organizing center</location>
    </subcellularLocation>
</comment>
<dbReference type="Proteomes" id="UP001255856">
    <property type="component" value="Unassembled WGS sequence"/>
</dbReference>
<evidence type="ECO:0000313" key="8">
    <source>
        <dbReference type="EMBL" id="KAK2076211.1"/>
    </source>
</evidence>
<gene>
    <name evidence="8" type="ORF">QBZ16_001143</name>
</gene>
<dbReference type="AlphaFoldDB" id="A0AAD9IEV1"/>
<dbReference type="GO" id="GO:0051321">
    <property type="term" value="P:meiotic cell cycle"/>
    <property type="evidence" value="ECO:0007669"/>
    <property type="project" value="TreeGrafter"/>
</dbReference>
<feature type="domain" description="Gamma tubulin complex component protein N-terminal" evidence="7">
    <location>
        <begin position="112"/>
        <end position="421"/>
    </location>
</feature>
<proteinExistence type="inferred from homology"/>
<dbReference type="PANTHER" id="PTHR19302:SF13">
    <property type="entry name" value="GAMMA-TUBULIN COMPLEX COMPONENT 2"/>
    <property type="match status" value="1"/>
</dbReference>
<protein>
    <recommendedName>
        <fullName evidence="5">Gamma-tubulin complex component</fullName>
    </recommendedName>
</protein>
<dbReference type="EMBL" id="JASFZW010000011">
    <property type="protein sequence ID" value="KAK2076211.1"/>
    <property type="molecule type" value="Genomic_DNA"/>
</dbReference>
<dbReference type="InterPro" id="IPR007259">
    <property type="entry name" value="GCP"/>
</dbReference>
<dbReference type="GO" id="GO:0043015">
    <property type="term" value="F:gamma-tubulin binding"/>
    <property type="evidence" value="ECO:0007669"/>
    <property type="project" value="InterPro"/>
</dbReference>
<dbReference type="GO" id="GO:0051011">
    <property type="term" value="F:microtubule minus-end binding"/>
    <property type="evidence" value="ECO:0007669"/>
    <property type="project" value="TreeGrafter"/>
</dbReference>
<evidence type="ECO:0000259" key="7">
    <source>
        <dbReference type="Pfam" id="PF17681"/>
    </source>
</evidence>
<dbReference type="GO" id="GO:0007020">
    <property type="term" value="P:microtubule nucleation"/>
    <property type="evidence" value="ECO:0007669"/>
    <property type="project" value="InterPro"/>
</dbReference>
<dbReference type="PANTHER" id="PTHR19302">
    <property type="entry name" value="GAMMA TUBULIN COMPLEX PROTEIN"/>
    <property type="match status" value="1"/>
</dbReference>
<dbReference type="GO" id="GO:0000922">
    <property type="term" value="C:spindle pole"/>
    <property type="evidence" value="ECO:0007669"/>
    <property type="project" value="InterPro"/>
</dbReference>
<accession>A0AAD9IEV1</accession>
<dbReference type="InterPro" id="IPR042241">
    <property type="entry name" value="GCP_C_sf"/>
</dbReference>
<dbReference type="GO" id="GO:0000930">
    <property type="term" value="C:gamma-tubulin complex"/>
    <property type="evidence" value="ECO:0007669"/>
    <property type="project" value="TreeGrafter"/>
</dbReference>
<dbReference type="InterPro" id="IPR041470">
    <property type="entry name" value="GCP_N"/>
</dbReference>
<evidence type="ECO:0000256" key="5">
    <source>
        <dbReference type="RuleBase" id="RU363050"/>
    </source>
</evidence>
<comment type="similarity">
    <text evidence="1 5">Belongs to the TUBGCP family.</text>
</comment>
<evidence type="ECO:0000256" key="2">
    <source>
        <dbReference type="ARBA" id="ARBA00022490"/>
    </source>
</evidence>